<dbReference type="OrthoDB" id="2287188at2759"/>
<dbReference type="EMBL" id="VUJU01001145">
    <property type="protein sequence ID" value="KAF0766640.1"/>
    <property type="molecule type" value="Genomic_DNA"/>
</dbReference>
<reference evidence="3 4" key="1">
    <citation type="submission" date="2019-08" db="EMBL/GenBank/DDBJ databases">
        <title>Whole genome of Aphis craccivora.</title>
        <authorList>
            <person name="Voronova N.V."/>
            <person name="Shulinski R.S."/>
            <person name="Bandarenka Y.V."/>
            <person name="Zhorov D.G."/>
            <person name="Warner D."/>
        </authorList>
    </citation>
    <scope>NUCLEOTIDE SEQUENCE [LARGE SCALE GENOMIC DNA]</scope>
    <source>
        <strain evidence="3">180601</strain>
        <tissue evidence="3">Whole Body</tissue>
    </source>
</reference>
<dbReference type="InterPro" id="IPR031729">
    <property type="entry name" value="Fanconi_A_N"/>
</dbReference>
<organism evidence="3 4">
    <name type="scientific">Aphis craccivora</name>
    <name type="common">Cowpea aphid</name>
    <dbReference type="NCBI Taxonomy" id="307492"/>
    <lineage>
        <taxon>Eukaryota</taxon>
        <taxon>Metazoa</taxon>
        <taxon>Ecdysozoa</taxon>
        <taxon>Arthropoda</taxon>
        <taxon>Hexapoda</taxon>
        <taxon>Insecta</taxon>
        <taxon>Pterygota</taxon>
        <taxon>Neoptera</taxon>
        <taxon>Paraneoptera</taxon>
        <taxon>Hemiptera</taxon>
        <taxon>Sternorrhyncha</taxon>
        <taxon>Aphidomorpha</taxon>
        <taxon>Aphidoidea</taxon>
        <taxon>Aphididae</taxon>
        <taxon>Aphidini</taxon>
        <taxon>Aphis</taxon>
        <taxon>Aphis</taxon>
    </lineage>
</organism>
<evidence type="ECO:0000313" key="3">
    <source>
        <dbReference type="EMBL" id="KAF0766640.1"/>
    </source>
</evidence>
<evidence type="ECO:0000259" key="2">
    <source>
        <dbReference type="Pfam" id="PF24781"/>
    </source>
</evidence>
<feature type="domain" description="Fanconi anaemia group A protein helical" evidence="2">
    <location>
        <begin position="387"/>
        <end position="462"/>
    </location>
</feature>
<dbReference type="GO" id="GO:0043240">
    <property type="term" value="C:Fanconi anaemia nuclear complex"/>
    <property type="evidence" value="ECO:0007669"/>
    <property type="project" value="InterPro"/>
</dbReference>
<evidence type="ECO:0000313" key="4">
    <source>
        <dbReference type="Proteomes" id="UP000478052"/>
    </source>
</evidence>
<accession>A0A6G0Z7X2</accession>
<dbReference type="PANTHER" id="PTHR12047">
    <property type="entry name" value="FANCONI ANEMIA GROUP A PROTEIN"/>
    <property type="match status" value="1"/>
</dbReference>
<dbReference type="Pfam" id="PF15865">
    <property type="entry name" value="Fanconi_A_N"/>
    <property type="match status" value="1"/>
</dbReference>
<feature type="domain" description="Fanconi anaemia group A protein N-terminal" evidence="1">
    <location>
        <begin position="55"/>
        <end position="366"/>
    </location>
</feature>
<dbReference type="GO" id="GO:0036297">
    <property type="term" value="P:interstrand cross-link repair"/>
    <property type="evidence" value="ECO:0007669"/>
    <property type="project" value="InterPro"/>
</dbReference>
<comment type="caution">
    <text evidence="3">The sequence shown here is derived from an EMBL/GenBank/DDBJ whole genome shotgun (WGS) entry which is preliminary data.</text>
</comment>
<proteinExistence type="predicted"/>
<keyword evidence="4" id="KW-1185">Reference proteome</keyword>
<protein>
    <submittedName>
        <fullName evidence="3">Fanconi anemia group A protein</fullName>
    </submittedName>
</protein>
<dbReference type="Proteomes" id="UP000478052">
    <property type="component" value="Unassembled WGS sequence"/>
</dbReference>
<dbReference type="InterPro" id="IPR003516">
    <property type="entry name" value="FANCA"/>
</dbReference>
<name>A0A6G0Z7X2_APHCR</name>
<evidence type="ECO:0000259" key="1">
    <source>
        <dbReference type="Pfam" id="PF15865"/>
    </source>
</evidence>
<dbReference type="Pfam" id="PF24781">
    <property type="entry name" value="FANCA_helical"/>
    <property type="match status" value="1"/>
</dbReference>
<sequence length="470" mass="55131">MILYKNAEELNELLIRNKDISMLLNEQDRSTLDNLINELSKDINSNLLKTILGLQENKYSIEIIWQLHTKQIVDFTEFIICYKWDFDHIVKTLLCMSESKEKLCQDILIDLLGSLLILLSGEPNHKFDQHIQIIQQFLTQSSLIIIRNHDGWLYLKNLKCSPYLTNSTIQKILKIILKNMLIADVDFHLNIAYEQYRLYKTPDSVYNMLKMFLDEIAEDDIYILIQNVLTQHSEKSNWKLILSLISTFVKTKPDRCHMLKLKLEDFFNQTLSQSITEKSFLIQKAALLTFRHCCLEIGLWSEYNRWYSSYKPNVDTAKVFYSLLTELLPIDVPAALAAHINTQPKLTESCGDVQSVYVKRAQAQLIKINHGEDYMGLFKNYDDCQNRHESDIVKVLESYKSTGQIMRVVLEACVFRNKYFTGTFLKTLMNTQLVDNELRNSFIEKLNSMNKIPKNMYTKWKQEQKSVYFS</sequence>
<dbReference type="PANTHER" id="PTHR12047:SF2">
    <property type="entry name" value="FANCONI ANEMIA GROUP A PROTEIN"/>
    <property type="match status" value="1"/>
</dbReference>
<gene>
    <name evidence="3" type="ORF">FWK35_00010680</name>
</gene>
<dbReference type="InterPro" id="IPR055386">
    <property type="entry name" value="FANCA_helical"/>
</dbReference>
<dbReference type="AlphaFoldDB" id="A0A6G0Z7X2"/>